<dbReference type="SUPFAM" id="SSF56176">
    <property type="entry name" value="FAD-binding/transporter-associated domain-like"/>
    <property type="match status" value="1"/>
</dbReference>
<dbReference type="PROSITE" id="PS51387">
    <property type="entry name" value="FAD_PCMH"/>
    <property type="match status" value="1"/>
</dbReference>
<dbReference type="InterPro" id="IPR016166">
    <property type="entry name" value="FAD-bd_PCMH"/>
</dbReference>
<dbReference type="Gene3D" id="3.30.43.10">
    <property type="entry name" value="Uridine Diphospho-n-acetylenolpyruvylglucosamine Reductase, domain 2"/>
    <property type="match status" value="1"/>
</dbReference>
<dbReference type="Gene3D" id="3.30.465.10">
    <property type="match status" value="2"/>
</dbReference>
<evidence type="ECO:0000313" key="3">
    <source>
        <dbReference type="EMBL" id="GHB34302.1"/>
    </source>
</evidence>
<dbReference type="Pfam" id="PF03450">
    <property type="entry name" value="CO_deh_flav_C"/>
    <property type="match status" value="1"/>
</dbReference>
<keyword evidence="1" id="KW-0285">Flavoprotein</keyword>
<dbReference type="RefSeq" id="WP_189446210.1">
    <property type="nucleotide sequence ID" value="NZ_BMZI01000010.1"/>
</dbReference>
<dbReference type="Proteomes" id="UP000646745">
    <property type="component" value="Unassembled WGS sequence"/>
</dbReference>
<dbReference type="InterPro" id="IPR051312">
    <property type="entry name" value="Diverse_Substr_Oxidored"/>
</dbReference>
<organism evidence="3 4">
    <name type="scientific">Salinicola rhizosphaerae</name>
    <dbReference type="NCBI Taxonomy" id="1443141"/>
    <lineage>
        <taxon>Bacteria</taxon>
        <taxon>Pseudomonadati</taxon>
        <taxon>Pseudomonadota</taxon>
        <taxon>Gammaproteobacteria</taxon>
        <taxon>Oceanospirillales</taxon>
        <taxon>Halomonadaceae</taxon>
        <taxon>Salinicola</taxon>
    </lineage>
</organism>
<keyword evidence="1" id="KW-0274">FAD</keyword>
<accession>A0ABQ3EDG8</accession>
<proteinExistence type="predicted"/>
<dbReference type="SMART" id="SM01092">
    <property type="entry name" value="CO_deh_flav_C"/>
    <property type="match status" value="1"/>
</dbReference>
<dbReference type="InterPro" id="IPR005107">
    <property type="entry name" value="CO_DH_flav_C"/>
</dbReference>
<sequence>MNAFDYHQAVDAEQAIEQAMRRQQTRYLGGGTNLVDLMRETVERPAALIDVSTLAREIEETTHGGLFIGAGVTNAELAADPRVRMRYPVLSRAILCGASAQIRNMATVAGNLLQRTRCAYFYDIASHCNKREPGSGCDAREGFHRYHAILGASSSCIATHPSDMAVAMVALDARVHLRGPDGERSLALSELHREPGERPDLETVLAPEELIVAVELPPLPMAAISEYRKVRDRASYAFALVSVASMAALDGDTIGDVRLALGGVGTVPWRARRAEAALRGAAISERAIDTAVEAELEMARTLPGNGFKLALARRLMTSELKARVADAREGGES</sequence>
<evidence type="ECO:0000259" key="2">
    <source>
        <dbReference type="PROSITE" id="PS51387"/>
    </source>
</evidence>
<gene>
    <name evidence="3" type="ORF">GCM10009038_36760</name>
</gene>
<dbReference type="SUPFAM" id="SSF55447">
    <property type="entry name" value="CO dehydrogenase flavoprotein C-terminal domain-like"/>
    <property type="match status" value="1"/>
</dbReference>
<dbReference type="InterPro" id="IPR036318">
    <property type="entry name" value="FAD-bd_PCMH-like_sf"/>
</dbReference>
<dbReference type="InterPro" id="IPR016167">
    <property type="entry name" value="FAD-bd_PCMH_sub1"/>
</dbReference>
<dbReference type="EMBL" id="BMZI01000010">
    <property type="protein sequence ID" value="GHB34302.1"/>
    <property type="molecule type" value="Genomic_DNA"/>
</dbReference>
<comment type="caution">
    <text evidence="3">The sequence shown here is derived from an EMBL/GenBank/DDBJ whole genome shotgun (WGS) entry which is preliminary data.</text>
</comment>
<dbReference type="Gene3D" id="3.30.390.50">
    <property type="entry name" value="CO dehydrogenase flavoprotein, C-terminal domain"/>
    <property type="match status" value="1"/>
</dbReference>
<dbReference type="InterPro" id="IPR016169">
    <property type="entry name" value="FAD-bd_PCMH_sub2"/>
</dbReference>
<dbReference type="InterPro" id="IPR036683">
    <property type="entry name" value="CO_DH_flav_C_dom_sf"/>
</dbReference>
<dbReference type="PANTHER" id="PTHR42659">
    <property type="entry name" value="XANTHINE DEHYDROGENASE SUBUNIT C-RELATED"/>
    <property type="match status" value="1"/>
</dbReference>
<evidence type="ECO:0000313" key="4">
    <source>
        <dbReference type="Proteomes" id="UP000646745"/>
    </source>
</evidence>
<feature type="domain" description="FAD-binding PCMH-type" evidence="2">
    <location>
        <begin position="1"/>
        <end position="221"/>
    </location>
</feature>
<keyword evidence="4" id="KW-1185">Reference proteome</keyword>
<dbReference type="InterPro" id="IPR002346">
    <property type="entry name" value="Mopterin_DH_FAD-bd"/>
</dbReference>
<dbReference type="Pfam" id="PF00941">
    <property type="entry name" value="FAD_binding_5"/>
    <property type="match status" value="1"/>
</dbReference>
<dbReference type="PANTHER" id="PTHR42659:SF1">
    <property type="entry name" value="OXIDOREDUCTASE"/>
    <property type="match status" value="1"/>
</dbReference>
<evidence type="ECO:0000256" key="1">
    <source>
        <dbReference type="ARBA" id="ARBA00022827"/>
    </source>
</evidence>
<protein>
    <submittedName>
        <fullName evidence="3">Oxidoreductase</fullName>
    </submittedName>
</protein>
<reference evidence="4" key="1">
    <citation type="journal article" date="2019" name="Int. J. Syst. Evol. Microbiol.">
        <title>The Global Catalogue of Microorganisms (GCM) 10K type strain sequencing project: providing services to taxonomists for standard genome sequencing and annotation.</title>
        <authorList>
            <consortium name="The Broad Institute Genomics Platform"/>
            <consortium name="The Broad Institute Genome Sequencing Center for Infectious Disease"/>
            <person name="Wu L."/>
            <person name="Ma J."/>
        </authorList>
    </citation>
    <scope>NUCLEOTIDE SEQUENCE [LARGE SCALE GENOMIC DNA]</scope>
    <source>
        <strain evidence="4">KCTC 32998</strain>
    </source>
</reference>
<name>A0ABQ3EDG8_9GAMM</name>